<keyword evidence="1" id="KW-0732">Signal</keyword>
<reference evidence="2" key="1">
    <citation type="submission" date="2021-06" db="EMBL/GenBank/DDBJ databases">
        <authorList>
            <person name="Huq M.A."/>
        </authorList>
    </citation>
    <scope>NUCLEOTIDE SEQUENCE</scope>
    <source>
        <strain evidence="2">MAH-26</strain>
    </source>
</reference>
<evidence type="ECO:0000313" key="2">
    <source>
        <dbReference type="EMBL" id="MBV4360016.1"/>
    </source>
</evidence>
<evidence type="ECO:0000256" key="1">
    <source>
        <dbReference type="SAM" id="SignalP"/>
    </source>
</evidence>
<dbReference type="InterPro" id="IPR021314">
    <property type="entry name" value="DUF2911"/>
</dbReference>
<gene>
    <name evidence="2" type="ORF">KTO63_22815</name>
</gene>
<keyword evidence="3" id="KW-1185">Reference proteome</keyword>
<feature type="chain" id="PRO_5039184478" evidence="1">
    <location>
        <begin position="22"/>
        <end position="279"/>
    </location>
</feature>
<dbReference type="Pfam" id="PF13431">
    <property type="entry name" value="TPR_17"/>
    <property type="match status" value="1"/>
</dbReference>
<name>A0A9E2W9G3_9BACT</name>
<protein>
    <submittedName>
        <fullName evidence="2">DUF2911 domain-containing protein</fullName>
    </submittedName>
</protein>
<organism evidence="2 3">
    <name type="scientific">Pinibacter aurantiacus</name>
    <dbReference type="NCBI Taxonomy" id="2851599"/>
    <lineage>
        <taxon>Bacteria</taxon>
        <taxon>Pseudomonadati</taxon>
        <taxon>Bacteroidota</taxon>
        <taxon>Chitinophagia</taxon>
        <taxon>Chitinophagales</taxon>
        <taxon>Chitinophagaceae</taxon>
        <taxon>Pinibacter</taxon>
    </lineage>
</organism>
<sequence>MMKKLFIACCLLGALHFDMSAQGLKVPAPSPTQTIKQDFALSSIEITYSRPVVNGRKIFGDLVPYGKLWRTGANGATKIAFGEDVTIGGQKVKAGEYALYTIPNAGEWEIILNTGVKNGGVVGYKESEDVARFKVKSNKLKAAVESFTIEVADVKSNTATINIIWDKTSVGIPVSADIDGKIMAQIQENMKSDKPAYFQAGMYYVQSNKDLNQAITWFDKAIEQQPKAFYVYYQKAKALAALGKKEEAKATAQKSIELSKEAGNEDYVALNEKLLATLK</sequence>
<dbReference type="AlphaFoldDB" id="A0A9E2W9G3"/>
<feature type="signal peptide" evidence="1">
    <location>
        <begin position="1"/>
        <end position="21"/>
    </location>
</feature>
<dbReference type="Proteomes" id="UP000812270">
    <property type="component" value="Unassembled WGS sequence"/>
</dbReference>
<accession>A0A9E2W9G3</accession>
<comment type="caution">
    <text evidence="2">The sequence shown here is derived from an EMBL/GenBank/DDBJ whole genome shotgun (WGS) entry which is preliminary data.</text>
</comment>
<proteinExistence type="predicted"/>
<evidence type="ECO:0000313" key="3">
    <source>
        <dbReference type="Proteomes" id="UP000812270"/>
    </source>
</evidence>
<dbReference type="EMBL" id="JAHSPG010000016">
    <property type="protein sequence ID" value="MBV4360016.1"/>
    <property type="molecule type" value="Genomic_DNA"/>
</dbReference>
<dbReference type="Pfam" id="PF11138">
    <property type="entry name" value="DUF2911"/>
    <property type="match status" value="1"/>
</dbReference>